<accession>A0A917LD37</accession>
<evidence type="ECO:0000313" key="1">
    <source>
        <dbReference type="EMBL" id="GGG14785.1"/>
    </source>
</evidence>
<gene>
    <name evidence="1" type="ORF">GCM10010916_34580</name>
</gene>
<organism evidence="1 2">
    <name type="scientific">Paenibacillus abyssi</name>
    <dbReference type="NCBI Taxonomy" id="1340531"/>
    <lineage>
        <taxon>Bacteria</taxon>
        <taxon>Bacillati</taxon>
        <taxon>Bacillota</taxon>
        <taxon>Bacilli</taxon>
        <taxon>Bacillales</taxon>
        <taxon>Paenibacillaceae</taxon>
        <taxon>Paenibacillus</taxon>
    </lineage>
</organism>
<proteinExistence type="predicted"/>
<keyword evidence="2" id="KW-1185">Reference proteome</keyword>
<comment type="caution">
    <text evidence="1">The sequence shown here is derived from an EMBL/GenBank/DDBJ whole genome shotgun (WGS) entry which is preliminary data.</text>
</comment>
<sequence>MVEHYYFCRSCLHRKVIVHTICGQAYQGIITNVDFNNVYLQVGGGEVQTSAFFGARNQILTLSLFTLLAIALIA</sequence>
<dbReference type="AlphaFoldDB" id="A0A917LD37"/>
<reference evidence="1" key="2">
    <citation type="submission" date="2020-09" db="EMBL/GenBank/DDBJ databases">
        <authorList>
            <person name="Sun Q."/>
            <person name="Zhou Y."/>
        </authorList>
    </citation>
    <scope>NUCLEOTIDE SEQUENCE</scope>
    <source>
        <strain evidence="1">CGMCC 1.12987</strain>
    </source>
</reference>
<name>A0A917LD37_9BACL</name>
<dbReference type="RefSeq" id="WP_188532309.1">
    <property type="nucleotide sequence ID" value="NZ_BMGR01000011.1"/>
</dbReference>
<dbReference type="EMBL" id="BMGR01000011">
    <property type="protein sequence ID" value="GGG14785.1"/>
    <property type="molecule type" value="Genomic_DNA"/>
</dbReference>
<protein>
    <recommendedName>
        <fullName evidence="3">Cellobiose phosphorylase</fullName>
    </recommendedName>
</protein>
<evidence type="ECO:0008006" key="3">
    <source>
        <dbReference type="Google" id="ProtNLM"/>
    </source>
</evidence>
<dbReference type="Proteomes" id="UP000644756">
    <property type="component" value="Unassembled WGS sequence"/>
</dbReference>
<reference evidence="1" key="1">
    <citation type="journal article" date="2014" name="Int. J. Syst. Evol. Microbiol.">
        <title>Complete genome sequence of Corynebacterium casei LMG S-19264T (=DSM 44701T), isolated from a smear-ripened cheese.</title>
        <authorList>
            <consortium name="US DOE Joint Genome Institute (JGI-PGF)"/>
            <person name="Walter F."/>
            <person name="Albersmeier A."/>
            <person name="Kalinowski J."/>
            <person name="Ruckert C."/>
        </authorList>
    </citation>
    <scope>NUCLEOTIDE SEQUENCE</scope>
    <source>
        <strain evidence="1">CGMCC 1.12987</strain>
    </source>
</reference>
<evidence type="ECO:0000313" key="2">
    <source>
        <dbReference type="Proteomes" id="UP000644756"/>
    </source>
</evidence>